<gene>
    <name evidence="1" type="ORF">VNO78_02607</name>
</gene>
<dbReference type="EMBL" id="JAYMYS010000001">
    <property type="protein sequence ID" value="KAK7411175.1"/>
    <property type="molecule type" value="Genomic_DNA"/>
</dbReference>
<comment type="caution">
    <text evidence="1">The sequence shown here is derived from an EMBL/GenBank/DDBJ whole genome shotgun (WGS) entry which is preliminary data.</text>
</comment>
<organism evidence="1 2">
    <name type="scientific">Psophocarpus tetragonolobus</name>
    <name type="common">Winged bean</name>
    <name type="synonym">Dolichos tetragonolobus</name>
    <dbReference type="NCBI Taxonomy" id="3891"/>
    <lineage>
        <taxon>Eukaryota</taxon>
        <taxon>Viridiplantae</taxon>
        <taxon>Streptophyta</taxon>
        <taxon>Embryophyta</taxon>
        <taxon>Tracheophyta</taxon>
        <taxon>Spermatophyta</taxon>
        <taxon>Magnoliopsida</taxon>
        <taxon>eudicotyledons</taxon>
        <taxon>Gunneridae</taxon>
        <taxon>Pentapetalae</taxon>
        <taxon>rosids</taxon>
        <taxon>fabids</taxon>
        <taxon>Fabales</taxon>
        <taxon>Fabaceae</taxon>
        <taxon>Papilionoideae</taxon>
        <taxon>50 kb inversion clade</taxon>
        <taxon>NPAAA clade</taxon>
        <taxon>indigoferoid/millettioid clade</taxon>
        <taxon>Phaseoleae</taxon>
        <taxon>Psophocarpus</taxon>
    </lineage>
</organism>
<keyword evidence="2" id="KW-1185">Reference proteome</keyword>
<proteinExistence type="predicted"/>
<sequence length="80" mass="9306">MLRANHIKIGKPKRKLTRLQELKYEQHQQYKRDLTYTMYYLSSATIINQNIVNVFSGNNSIKEVAYSSKAKRVVVTSISV</sequence>
<reference evidence="1 2" key="1">
    <citation type="submission" date="2024-01" db="EMBL/GenBank/DDBJ databases">
        <title>The genomes of 5 underutilized Papilionoideae crops provide insights into root nodulation and disease resistanc.</title>
        <authorList>
            <person name="Jiang F."/>
        </authorList>
    </citation>
    <scope>NUCLEOTIDE SEQUENCE [LARGE SCALE GENOMIC DNA]</scope>
    <source>
        <strain evidence="1">DUOXIRENSHENG_FW03</strain>
        <tissue evidence="1">Leaves</tissue>
    </source>
</reference>
<dbReference type="Proteomes" id="UP001386955">
    <property type="component" value="Unassembled WGS sequence"/>
</dbReference>
<name>A0AAN9T0M3_PSOTE</name>
<evidence type="ECO:0000313" key="2">
    <source>
        <dbReference type="Proteomes" id="UP001386955"/>
    </source>
</evidence>
<evidence type="ECO:0000313" key="1">
    <source>
        <dbReference type="EMBL" id="KAK7411175.1"/>
    </source>
</evidence>
<protein>
    <submittedName>
        <fullName evidence="1">Uncharacterized protein</fullName>
    </submittedName>
</protein>
<dbReference type="AlphaFoldDB" id="A0AAN9T0M3"/>
<accession>A0AAN9T0M3</accession>